<proteinExistence type="predicted"/>
<organism evidence="1 2">
    <name type="scientific">Neisseria gonorrhoeae (strain NCCP11945)</name>
    <dbReference type="NCBI Taxonomy" id="521006"/>
    <lineage>
        <taxon>Bacteria</taxon>
        <taxon>Pseudomonadati</taxon>
        <taxon>Pseudomonadota</taxon>
        <taxon>Betaproteobacteria</taxon>
        <taxon>Neisseriales</taxon>
        <taxon>Neisseriaceae</taxon>
        <taxon>Neisseria</taxon>
    </lineage>
</organism>
<accession>B4RM10</accession>
<gene>
    <name evidence="1" type="ordered locus">NGK_1170</name>
</gene>
<dbReference type="EMBL" id="CP001050">
    <property type="protein sequence ID" value="ACF29847.1"/>
    <property type="molecule type" value="Genomic_DNA"/>
</dbReference>
<protein>
    <submittedName>
        <fullName evidence="1">Uncharacterized protein</fullName>
    </submittedName>
</protein>
<reference evidence="1 2" key="1">
    <citation type="journal article" date="2008" name="J. Bacteriol.">
        <title>Complete genome sequence of Neisseria gonorrhoeae NCCP11945.</title>
        <authorList>
            <person name="Chung G.T."/>
            <person name="Yoo J.S."/>
            <person name="Oh H.B."/>
            <person name="Lee Y.S."/>
            <person name="Cha S.H."/>
            <person name="Kim S.J."/>
            <person name="Yoo C.K."/>
        </authorList>
    </citation>
    <scope>NUCLEOTIDE SEQUENCE [LARGE SCALE GENOMIC DNA]</scope>
    <source>
        <strain evidence="1 2">NCCP11945</strain>
    </source>
</reference>
<dbReference type="KEGG" id="ngk:NGK_1170"/>
<dbReference type="AlphaFoldDB" id="B4RM10"/>
<evidence type="ECO:0000313" key="1">
    <source>
        <dbReference type="EMBL" id="ACF29847.1"/>
    </source>
</evidence>
<sequence length="43" mass="4662">MEGVAANPNPAALKGGVSAIKEILIKGLPEPVRPFRRHWRDAV</sequence>
<dbReference type="Proteomes" id="UP000002564">
    <property type="component" value="Chromosome"/>
</dbReference>
<name>B4RM10_NEIG2</name>
<dbReference type="HOGENOM" id="CLU_3236450_0_0_4"/>
<evidence type="ECO:0000313" key="2">
    <source>
        <dbReference type="Proteomes" id="UP000002564"/>
    </source>
</evidence>